<dbReference type="InterPro" id="IPR050124">
    <property type="entry name" value="tRNA_CCA-adding_enzyme"/>
</dbReference>
<organism evidence="3 4">
    <name type="scientific">Bacteroides xylanisolvens XB1A</name>
    <dbReference type="NCBI Taxonomy" id="657309"/>
    <lineage>
        <taxon>Bacteria</taxon>
        <taxon>Pseudomonadati</taxon>
        <taxon>Bacteroidota</taxon>
        <taxon>Bacteroidia</taxon>
        <taxon>Bacteroidales</taxon>
        <taxon>Bacteroidaceae</taxon>
        <taxon>Bacteroides</taxon>
    </lineage>
</organism>
<name>D6D4U3_9BACE</name>
<evidence type="ECO:0000259" key="2">
    <source>
        <dbReference type="Pfam" id="PF01966"/>
    </source>
</evidence>
<dbReference type="Pfam" id="PF01966">
    <property type="entry name" value="HD"/>
    <property type="match status" value="1"/>
</dbReference>
<dbReference type="GO" id="GO:0016301">
    <property type="term" value="F:kinase activity"/>
    <property type="evidence" value="ECO:0007669"/>
    <property type="project" value="UniProtKB-KW"/>
</dbReference>
<dbReference type="Proteomes" id="UP000008795">
    <property type="component" value="Chromosome"/>
</dbReference>
<dbReference type="InterPro" id="IPR027417">
    <property type="entry name" value="P-loop_NTPase"/>
</dbReference>
<evidence type="ECO:0000313" key="3">
    <source>
        <dbReference type="EMBL" id="CBK69337.1"/>
    </source>
</evidence>
<dbReference type="eggNOG" id="COG4639">
    <property type="taxonomic scope" value="Bacteria"/>
</dbReference>
<dbReference type="GO" id="GO:0000166">
    <property type="term" value="F:nucleotide binding"/>
    <property type="evidence" value="ECO:0007669"/>
    <property type="project" value="UniProtKB-KW"/>
</dbReference>
<dbReference type="SUPFAM" id="SSF52540">
    <property type="entry name" value="P-loop containing nucleoside triphosphate hydrolases"/>
    <property type="match status" value="1"/>
</dbReference>
<proteinExistence type="predicted"/>
<evidence type="ECO:0000313" key="4">
    <source>
        <dbReference type="Proteomes" id="UP000008795"/>
    </source>
</evidence>
<evidence type="ECO:0000256" key="1">
    <source>
        <dbReference type="ARBA" id="ARBA00022741"/>
    </source>
</evidence>
<dbReference type="EMBL" id="FP929033">
    <property type="protein sequence ID" value="CBK69337.1"/>
    <property type="molecule type" value="Genomic_DNA"/>
</dbReference>
<dbReference type="PATRIC" id="fig|657309.4.peg.3444"/>
<dbReference type="KEGG" id="bxy:BXY_44600"/>
<dbReference type="AlphaFoldDB" id="D6D4U3"/>
<dbReference type="InterPro" id="IPR006674">
    <property type="entry name" value="HD_domain"/>
</dbReference>
<dbReference type="Gene3D" id="1.10.3090.10">
    <property type="entry name" value="cca-adding enzyme, domain 2"/>
    <property type="match status" value="1"/>
</dbReference>
<feature type="domain" description="HD" evidence="2">
    <location>
        <begin position="40"/>
        <end position="136"/>
    </location>
</feature>
<sequence length="370" mass="43011">MMNWKLIEDKSWCSLEQQFEWVREMNVVPQDTRYHAEGSVAEHTRMVLEALQQSSAYQTLCTLEKEIIWTSALLHDVEKRSTSVDEGEGRVSAKGHARKGEYTARTILYRDCPAPFHIREQIASLVRYHGLPVWLMEKSDSVKKLCEASLRVDTSLLKMLAEADVRGRICEDKNGLLEAVELFEIFCREQDCWSKPREFATDYARFHYFHAEGSYIDYIPHEQFKCEVTMLSGLPGMGKDYYIQSAGMDMPVVSLDAIRRKYKLSPTDKSANGRVVQMAKEEARTYLRKGQDFVWNATNITRQMRAQLIDLFVDYGAKVKIVYLEQPYHTWRQQNKSREYALPESVLDKMLDKLEVPQLTEAHEVVYHVV</sequence>
<accession>D6D4U3</accession>
<keyword evidence="3" id="KW-0418">Kinase</keyword>
<dbReference type="SUPFAM" id="SSF109604">
    <property type="entry name" value="HD-domain/PDEase-like"/>
    <property type="match status" value="1"/>
</dbReference>
<dbReference type="HOGENOM" id="CLU_059923_1_0_10"/>
<dbReference type="CDD" id="cd00077">
    <property type="entry name" value="HDc"/>
    <property type="match status" value="1"/>
</dbReference>
<keyword evidence="3" id="KW-0808">Transferase</keyword>
<dbReference type="InterPro" id="IPR003607">
    <property type="entry name" value="HD/PDEase_dom"/>
</dbReference>
<dbReference type="Pfam" id="PF13671">
    <property type="entry name" value="AAA_33"/>
    <property type="match status" value="1"/>
</dbReference>
<dbReference type="Gene3D" id="3.40.50.300">
    <property type="entry name" value="P-loop containing nucleotide triphosphate hydrolases"/>
    <property type="match status" value="1"/>
</dbReference>
<reference evidence="3 4" key="2">
    <citation type="submission" date="2010-03" db="EMBL/GenBank/DDBJ databases">
        <authorList>
            <person name="Pajon A."/>
        </authorList>
    </citation>
    <scope>NUCLEOTIDE SEQUENCE [LARGE SCALE GENOMIC DNA]</scope>
    <source>
        <strain evidence="3 4">XB1A</strain>
    </source>
</reference>
<keyword evidence="1" id="KW-0547">Nucleotide-binding</keyword>
<gene>
    <name evidence="3" type="ORF">BXY_44600</name>
</gene>
<dbReference type="PANTHER" id="PTHR47545">
    <property type="entry name" value="MULTIFUNCTIONAL CCA PROTEIN"/>
    <property type="match status" value="1"/>
</dbReference>
<protein>
    <submittedName>
        <fullName evidence="3">Predicted kinase</fullName>
    </submittedName>
</protein>
<reference evidence="3 4" key="1">
    <citation type="submission" date="2010-03" db="EMBL/GenBank/DDBJ databases">
        <title>The genome sequence of Bacteriodes xylanisolvens XB1A.</title>
        <authorList>
            <consortium name="metaHIT consortium -- http://www.metahit.eu/"/>
            <person name="Pajon A."/>
            <person name="Turner K."/>
            <person name="Parkhill J."/>
            <person name="Bernalier A."/>
        </authorList>
    </citation>
    <scope>NUCLEOTIDE SEQUENCE [LARGE SCALE GENOMIC DNA]</scope>
    <source>
        <strain evidence="3 4">XB1A</strain>
    </source>
</reference>
<dbReference type="PANTHER" id="PTHR47545:SF1">
    <property type="entry name" value="MULTIFUNCTIONAL CCA PROTEIN"/>
    <property type="match status" value="1"/>
</dbReference>